<feature type="signal peptide" evidence="1">
    <location>
        <begin position="1"/>
        <end position="18"/>
    </location>
</feature>
<dbReference type="EMBL" id="JAMXLR010000051">
    <property type="protein sequence ID" value="MCO6045066.1"/>
    <property type="molecule type" value="Genomic_DNA"/>
</dbReference>
<comment type="caution">
    <text evidence="3">The sequence shown here is derived from an EMBL/GenBank/DDBJ whole genome shotgun (WGS) entry which is preliminary data.</text>
</comment>
<gene>
    <name evidence="3" type="ORF">NG895_14240</name>
</gene>
<accession>A0A9X2FG38</accession>
<keyword evidence="1" id="KW-0732">Signal</keyword>
<evidence type="ECO:0000259" key="2">
    <source>
        <dbReference type="Pfam" id="PF07589"/>
    </source>
</evidence>
<protein>
    <submittedName>
        <fullName evidence="3">PEP-CTERM sorting domain-containing protein</fullName>
    </submittedName>
</protein>
<evidence type="ECO:0000256" key="1">
    <source>
        <dbReference type="SAM" id="SignalP"/>
    </source>
</evidence>
<feature type="domain" description="Ice-binding protein C-terminal" evidence="2">
    <location>
        <begin position="304"/>
        <end position="327"/>
    </location>
</feature>
<organism evidence="3 4">
    <name type="scientific">Aeoliella straminimaris</name>
    <dbReference type="NCBI Taxonomy" id="2954799"/>
    <lineage>
        <taxon>Bacteria</taxon>
        <taxon>Pseudomonadati</taxon>
        <taxon>Planctomycetota</taxon>
        <taxon>Planctomycetia</taxon>
        <taxon>Pirellulales</taxon>
        <taxon>Lacipirellulaceae</taxon>
        <taxon>Aeoliella</taxon>
    </lineage>
</organism>
<sequence length="328" mass="35204">MRLYVMASFLSVLTTPLAATGALTVYEGFSEYADGDAILNVSGGTGFVNTWQPGNTLLGGAGVPSSDSVQLVPSSLAYTDTDGSRLQTAGGSLFLTGQYGSTKIARTYDQSALPHPAPPQLGESTYISFLARRSGAAADPNDPIYGGNYPWGDNLYPRVAGVNMYSNDNGDQVPLLIGNLSNVDQDVWRLSGQDLDDQSNAPIIDQPFGEGSNTYLVVFRIDHAAGDGDGDQIHMYLDPLLESEGQNTPSLVANWEKDDDPLYLPGDWLAVQVGDDSGNRPYSEFTFDEYRIGSTWEDVTPFTAIPEPTSLMLLGLSGLAVVVCHRRN</sequence>
<dbReference type="Pfam" id="PF07589">
    <property type="entry name" value="PEP-CTERM"/>
    <property type="match status" value="1"/>
</dbReference>
<dbReference type="RefSeq" id="WP_252853179.1">
    <property type="nucleotide sequence ID" value="NZ_JAMXLR010000051.1"/>
</dbReference>
<keyword evidence="4" id="KW-1185">Reference proteome</keyword>
<reference evidence="3" key="1">
    <citation type="submission" date="2022-06" db="EMBL/GenBank/DDBJ databases">
        <title>Aeoliella straminimaris, a novel planctomycete from sediments.</title>
        <authorList>
            <person name="Vitorino I.R."/>
            <person name="Lage O.M."/>
        </authorList>
    </citation>
    <scope>NUCLEOTIDE SEQUENCE</scope>
    <source>
        <strain evidence="3">ICT_H6.2</strain>
    </source>
</reference>
<feature type="chain" id="PRO_5040864402" evidence="1">
    <location>
        <begin position="19"/>
        <end position="328"/>
    </location>
</feature>
<proteinExistence type="predicted"/>
<dbReference type="NCBIfam" id="TIGR02595">
    <property type="entry name" value="PEP_CTERM"/>
    <property type="match status" value="1"/>
</dbReference>
<dbReference type="Proteomes" id="UP001155241">
    <property type="component" value="Unassembled WGS sequence"/>
</dbReference>
<dbReference type="InterPro" id="IPR013424">
    <property type="entry name" value="Ice-binding_C"/>
</dbReference>
<name>A0A9X2FG38_9BACT</name>
<evidence type="ECO:0000313" key="4">
    <source>
        <dbReference type="Proteomes" id="UP001155241"/>
    </source>
</evidence>
<evidence type="ECO:0000313" key="3">
    <source>
        <dbReference type="EMBL" id="MCO6045066.1"/>
    </source>
</evidence>
<dbReference type="AlphaFoldDB" id="A0A9X2FG38"/>